<accession>A0AA37WM98</accession>
<reference evidence="1 2" key="1">
    <citation type="journal article" date="2014" name="Int. J. Syst. Evol. Microbiol.">
        <title>Complete genome sequence of Corynebacterium casei LMG S-19264T (=DSM 44701T), isolated from a smear-ripened cheese.</title>
        <authorList>
            <consortium name="US DOE Joint Genome Institute (JGI-PGF)"/>
            <person name="Walter F."/>
            <person name="Albersmeier A."/>
            <person name="Kalinowski J."/>
            <person name="Ruckert C."/>
        </authorList>
    </citation>
    <scope>NUCLEOTIDE SEQUENCE [LARGE SCALE GENOMIC DNA]</scope>
    <source>
        <strain evidence="1 2">NBRC 110095</strain>
    </source>
</reference>
<sequence>MEAVSGIYAGGPVYRERGYAINELKNSGFTNLVVWTIHIESDGSLGFNGEFPLVEDGVYIGDQTHPNFRSDIASLKTGNTSITRVEFGLSAAGSGTYDAVRDLLNCQNGRCQTDPSSILYRNFQALKEAFPSVDAVNNDDESEYHVESAAAFHIMLADIGFKTAIVPYTRQSFWRSFVNEVNGARPGTVDALYLQNYAGGSGNNPCSWDLGIPVYPGLWSRNDSPSRVESRMRDWNNRCGSVVEGGFMWLYDDFDNSPSVAQYAQAINNVFGSTPPPPSTSCSSVQGFESGEGGWQNSTTSSCSTGAFVVGRPTETTSSGVVIQAEGAALGNNALFTATNSSAGTNDVDGGVCIVNSPIYSVDQESTLSLRYFHGQRDTGDDAEGDYFRIEVSTDGGNTFQNLVGNGDTRSSASWLLASRALPANSNVVVRVLCSDGASAGDLVECGIDDVRICSTP</sequence>
<evidence type="ECO:0008006" key="3">
    <source>
        <dbReference type="Google" id="ProtNLM"/>
    </source>
</evidence>
<name>A0AA37WM98_9GAMM</name>
<comment type="caution">
    <text evidence="1">The sequence shown here is derived from an EMBL/GenBank/DDBJ whole genome shotgun (WGS) entry which is preliminary data.</text>
</comment>
<proteinExistence type="predicted"/>
<evidence type="ECO:0000313" key="1">
    <source>
        <dbReference type="EMBL" id="GLS24711.1"/>
    </source>
</evidence>
<evidence type="ECO:0000313" key="2">
    <source>
        <dbReference type="Proteomes" id="UP001156870"/>
    </source>
</evidence>
<keyword evidence="2" id="KW-1185">Reference proteome</keyword>
<dbReference type="AlphaFoldDB" id="A0AA37WM98"/>
<dbReference type="Proteomes" id="UP001156870">
    <property type="component" value="Unassembled WGS sequence"/>
</dbReference>
<gene>
    <name evidence="1" type="ORF">GCM10007877_04250</name>
</gene>
<dbReference type="EMBL" id="BSPD01000017">
    <property type="protein sequence ID" value="GLS24711.1"/>
    <property type="molecule type" value="Genomic_DNA"/>
</dbReference>
<protein>
    <recommendedName>
        <fullName evidence="3">MAM domain-containing protein</fullName>
    </recommendedName>
</protein>
<organism evidence="1 2">
    <name type="scientific">Marinibactrum halimedae</name>
    <dbReference type="NCBI Taxonomy" id="1444977"/>
    <lineage>
        <taxon>Bacteria</taxon>
        <taxon>Pseudomonadati</taxon>
        <taxon>Pseudomonadota</taxon>
        <taxon>Gammaproteobacteria</taxon>
        <taxon>Cellvibrionales</taxon>
        <taxon>Cellvibrionaceae</taxon>
        <taxon>Marinibactrum</taxon>
    </lineage>
</organism>